<sequence length="451" mass="51342">MNEKYTYWLKKILFLPCLIISLFTQAQEVDYFSNNAFGNPVTGHSGEYYNGVTYVAYQGEKEDAFVAAYNHKTKKWIGPFKAGTSLLGKKAGKIDNHGKPSLIVDGAGYIHVVFGGHGGSKKMGVNPLGNYNSGKQIHVVTKRPMDISSWEVVDNLTPFATYSQFIKMDNGDIYLFFRHGAHRSNWVYQVSKDNCKTFSSVKSIVKAKPTSPTKVCNDVYDSWYLDFHKGSNNEILVAYNYHVCKNMRPHDSERHNCYYMKLNTENEEWYNVKGEVLKLPITKEYADKKTMVVNTGDRWGQIGRAFMNNQGQPHVYWYEGEYDQSKHGGPKKLVNYYWTGSEWIGNDTNLPVEGRGDVLMNSKESLQYLIGYKEGTSSEVAWWSSKDVGQNFQRGKVLMKEKGAKFKLSNFIRNAHPDARIIATQKIDGTNYSKVFLIGDNGPIKLLKVEN</sequence>
<evidence type="ECO:0000313" key="2">
    <source>
        <dbReference type="EMBL" id="QWG05426.1"/>
    </source>
</evidence>
<keyword evidence="1" id="KW-0732">Signal</keyword>
<dbReference type="AlphaFoldDB" id="A0AAX1NF03"/>
<dbReference type="Proteomes" id="UP000678679">
    <property type="component" value="Chromosome 2"/>
</dbReference>
<evidence type="ECO:0000313" key="3">
    <source>
        <dbReference type="Proteomes" id="UP000678679"/>
    </source>
</evidence>
<proteinExistence type="predicted"/>
<dbReference type="EMBL" id="CP076133">
    <property type="protein sequence ID" value="QWG05426.1"/>
    <property type="molecule type" value="Genomic_DNA"/>
</dbReference>
<protein>
    <submittedName>
        <fullName evidence="2">BNR repeat-containing protein</fullName>
    </submittedName>
</protein>
<organism evidence="2 3">
    <name type="scientific">Flammeovirga yaeyamensis</name>
    <dbReference type="NCBI Taxonomy" id="367791"/>
    <lineage>
        <taxon>Bacteria</taxon>
        <taxon>Pseudomonadati</taxon>
        <taxon>Bacteroidota</taxon>
        <taxon>Cytophagia</taxon>
        <taxon>Cytophagales</taxon>
        <taxon>Flammeovirgaceae</taxon>
        <taxon>Flammeovirga</taxon>
    </lineage>
</organism>
<gene>
    <name evidence="2" type="ORF">KMW28_23700</name>
</gene>
<feature type="signal peptide" evidence="1">
    <location>
        <begin position="1"/>
        <end position="26"/>
    </location>
</feature>
<feature type="chain" id="PRO_5043578526" evidence="1">
    <location>
        <begin position="27"/>
        <end position="451"/>
    </location>
</feature>
<dbReference type="KEGG" id="fya:KMW28_23700"/>
<name>A0AAX1NF03_9BACT</name>
<dbReference type="Pfam" id="PF15892">
    <property type="entry name" value="BNR_4"/>
    <property type="match status" value="1"/>
</dbReference>
<dbReference type="RefSeq" id="WP_169661918.1">
    <property type="nucleotide sequence ID" value="NZ_CP076133.1"/>
</dbReference>
<accession>A0AAX1NF03</accession>
<evidence type="ECO:0000256" key="1">
    <source>
        <dbReference type="SAM" id="SignalP"/>
    </source>
</evidence>
<keyword evidence="3" id="KW-1185">Reference proteome</keyword>
<reference evidence="2 3" key="1">
    <citation type="submission" date="2021-05" db="EMBL/GenBank/DDBJ databases">
        <title>Comparative genomic studies on the polysaccharide-degrading batcterial strains of the Flammeovirga genus.</title>
        <authorList>
            <person name="Zewei F."/>
            <person name="Zheng Z."/>
            <person name="Yu L."/>
            <person name="Ruyue G."/>
            <person name="Yanhong M."/>
            <person name="Yuanyuan C."/>
            <person name="Jingyan G."/>
            <person name="Wenjun H."/>
        </authorList>
    </citation>
    <scope>NUCLEOTIDE SEQUENCE [LARGE SCALE GENOMIC DNA]</scope>
    <source>
        <strain evidence="2 3">NBRC:100898</strain>
    </source>
</reference>